<proteinExistence type="predicted"/>
<gene>
    <name evidence="1" type="ORF">M0D58_05290</name>
</gene>
<name>A0ABY4K856_9FLAO</name>
<dbReference type="EMBL" id="CP096203">
    <property type="protein sequence ID" value="UPQ76967.1"/>
    <property type="molecule type" value="Genomic_DNA"/>
</dbReference>
<dbReference type="Proteomes" id="UP000830552">
    <property type="component" value="Chromosome"/>
</dbReference>
<accession>A0ABY4K856</accession>
<evidence type="ECO:0000313" key="1">
    <source>
        <dbReference type="EMBL" id="UPQ76967.1"/>
    </source>
</evidence>
<keyword evidence="2" id="KW-1185">Reference proteome</keyword>
<sequence length="288" mass="33868">MIHTAKGLIGVLNNIPITITNKEIIKWSLEDASIIQLLNYNFTESIDNYDIRSKDGRIFITDLQTADLYCLENDLNIKNIVFEDRYENRKLRTNYLFKNLNSEDLIINARDSYGYYLLNLKSYQLTKYLSILVSKYMRPFSIMDSNILFISYNILYSTNDSEEILYHYHYNGTENEIGVYITADEKKIAQFQAPEPINCVNFYTNLIDEYNTKTYSNIKGCLVADKIVLCYQHMLYVLDYEGNVLKTRPAKENSRYWGLEKLNENQVLLAELDPNDSEKMFVFEYDIL</sequence>
<evidence type="ECO:0000313" key="2">
    <source>
        <dbReference type="Proteomes" id="UP000830552"/>
    </source>
</evidence>
<dbReference type="RefSeq" id="WP_248394036.1">
    <property type="nucleotide sequence ID" value="NZ_CP096203.1"/>
</dbReference>
<reference evidence="1" key="1">
    <citation type="submission" date="2022-04" db="EMBL/GenBank/DDBJ databases">
        <title>Evolutionary, genomic, and biogeographic characterization of Chryseobacterium nepalense represented by a plastic-degrading bacterium AC3.</title>
        <authorList>
            <person name="Yin Z."/>
            <person name="Liu X."/>
            <person name="Wang D."/>
            <person name="Xie Z."/>
        </authorList>
    </citation>
    <scope>NUCLEOTIDE SEQUENCE</scope>
    <source>
        <strain evidence="1">AC3</strain>
    </source>
</reference>
<protein>
    <submittedName>
        <fullName evidence="1">Uncharacterized protein</fullName>
    </submittedName>
</protein>
<organism evidence="1 2">
    <name type="scientific">Chryseobacterium nepalense</name>
    <dbReference type="NCBI Taxonomy" id="1854498"/>
    <lineage>
        <taxon>Bacteria</taxon>
        <taxon>Pseudomonadati</taxon>
        <taxon>Bacteroidota</taxon>
        <taxon>Flavobacteriia</taxon>
        <taxon>Flavobacteriales</taxon>
        <taxon>Weeksellaceae</taxon>
        <taxon>Chryseobacterium group</taxon>
        <taxon>Chryseobacterium</taxon>
    </lineage>
</organism>